<dbReference type="EMBL" id="JAWRCP010000001">
    <property type="protein sequence ID" value="MDW6092032.1"/>
    <property type="molecule type" value="Genomic_DNA"/>
</dbReference>
<protein>
    <recommendedName>
        <fullName evidence="4">Holin</fullName>
    </recommendedName>
</protein>
<dbReference type="Proteomes" id="UP001279860">
    <property type="component" value="Unassembled WGS sequence"/>
</dbReference>
<evidence type="ECO:0000256" key="1">
    <source>
        <dbReference type="SAM" id="Phobius"/>
    </source>
</evidence>
<feature type="transmembrane region" description="Helical" evidence="1">
    <location>
        <begin position="21"/>
        <end position="41"/>
    </location>
</feature>
<evidence type="ECO:0000313" key="3">
    <source>
        <dbReference type="Proteomes" id="UP001279860"/>
    </source>
</evidence>
<feature type="transmembrane region" description="Helical" evidence="1">
    <location>
        <begin position="47"/>
        <end position="65"/>
    </location>
</feature>
<name>A0ABU4IRJ8_9VIBR</name>
<accession>A0ABU4IRJ8</accession>
<dbReference type="RefSeq" id="WP_038182641.1">
    <property type="nucleotide sequence ID" value="NZ_AP024903.1"/>
</dbReference>
<keyword evidence="3" id="KW-1185">Reference proteome</keyword>
<comment type="caution">
    <text evidence="2">The sequence shown here is derived from an EMBL/GenBank/DDBJ whole genome shotgun (WGS) entry which is preliminary data.</text>
</comment>
<keyword evidence="1" id="KW-1133">Transmembrane helix</keyword>
<gene>
    <name evidence="2" type="ORF">SBX64_05695</name>
</gene>
<reference evidence="2 3" key="1">
    <citation type="submission" date="2023-11" db="EMBL/GenBank/DDBJ databases">
        <title>Plant-associative lifestyle of Vibrio porteresiae and its evolutionary dynamics.</title>
        <authorList>
            <person name="Rameshkumar N."/>
            <person name="Kirti K."/>
        </authorList>
    </citation>
    <scope>NUCLEOTIDE SEQUENCE [LARGE SCALE GENOMIC DNA]</scope>
    <source>
        <strain evidence="2 3">MSSRF7</strain>
    </source>
</reference>
<evidence type="ECO:0008006" key="4">
    <source>
        <dbReference type="Google" id="ProtNLM"/>
    </source>
</evidence>
<keyword evidence="1" id="KW-0472">Membrane</keyword>
<sequence length="73" mass="7721">MSNFFKDKLGIDINQASTKKGFTLIGAGVALAVGHPELLTASITPDGVQYGGLIGTAIPVLVGLWETMRDEFK</sequence>
<proteinExistence type="predicted"/>
<organism evidence="2 3">
    <name type="scientific">Vibrio rhizosphaerae</name>
    <dbReference type="NCBI Taxonomy" id="398736"/>
    <lineage>
        <taxon>Bacteria</taxon>
        <taxon>Pseudomonadati</taxon>
        <taxon>Pseudomonadota</taxon>
        <taxon>Gammaproteobacteria</taxon>
        <taxon>Vibrionales</taxon>
        <taxon>Vibrionaceae</taxon>
        <taxon>Vibrio</taxon>
    </lineage>
</organism>
<keyword evidence="1" id="KW-0812">Transmembrane</keyword>
<evidence type="ECO:0000313" key="2">
    <source>
        <dbReference type="EMBL" id="MDW6092032.1"/>
    </source>
</evidence>